<dbReference type="Proteomes" id="UP001054945">
    <property type="component" value="Unassembled WGS sequence"/>
</dbReference>
<comment type="caution">
    <text evidence="1">The sequence shown here is derived from an EMBL/GenBank/DDBJ whole genome shotgun (WGS) entry which is preliminary data.</text>
</comment>
<sequence length="91" mass="10521">MFFKLALSLRACAVAPVEHLGRQGACAAVSFWHSLRRGMDRLNLVWREIFSQKRYVKTSNSKVQHCCIFLYLQYHNKQLPSQGENESFCVA</sequence>
<accession>A0AAV4TDH3</accession>
<dbReference type="EMBL" id="BPLR01010793">
    <property type="protein sequence ID" value="GIY42033.1"/>
    <property type="molecule type" value="Genomic_DNA"/>
</dbReference>
<evidence type="ECO:0000313" key="2">
    <source>
        <dbReference type="Proteomes" id="UP001054945"/>
    </source>
</evidence>
<evidence type="ECO:0008006" key="3">
    <source>
        <dbReference type="Google" id="ProtNLM"/>
    </source>
</evidence>
<reference evidence="1 2" key="1">
    <citation type="submission" date="2021-06" db="EMBL/GenBank/DDBJ databases">
        <title>Caerostris extrusa draft genome.</title>
        <authorList>
            <person name="Kono N."/>
            <person name="Arakawa K."/>
        </authorList>
    </citation>
    <scope>NUCLEOTIDE SEQUENCE [LARGE SCALE GENOMIC DNA]</scope>
</reference>
<organism evidence="1 2">
    <name type="scientific">Caerostris extrusa</name>
    <name type="common">Bark spider</name>
    <name type="synonym">Caerostris bankana</name>
    <dbReference type="NCBI Taxonomy" id="172846"/>
    <lineage>
        <taxon>Eukaryota</taxon>
        <taxon>Metazoa</taxon>
        <taxon>Ecdysozoa</taxon>
        <taxon>Arthropoda</taxon>
        <taxon>Chelicerata</taxon>
        <taxon>Arachnida</taxon>
        <taxon>Araneae</taxon>
        <taxon>Araneomorphae</taxon>
        <taxon>Entelegynae</taxon>
        <taxon>Araneoidea</taxon>
        <taxon>Araneidae</taxon>
        <taxon>Caerostris</taxon>
    </lineage>
</organism>
<name>A0AAV4TDH3_CAEEX</name>
<keyword evidence="2" id="KW-1185">Reference proteome</keyword>
<dbReference type="AlphaFoldDB" id="A0AAV4TDH3"/>
<gene>
    <name evidence="1" type="ORF">CEXT_651431</name>
</gene>
<evidence type="ECO:0000313" key="1">
    <source>
        <dbReference type="EMBL" id="GIY42033.1"/>
    </source>
</evidence>
<proteinExistence type="predicted"/>
<protein>
    <recommendedName>
        <fullName evidence="3">Secreted protein</fullName>
    </recommendedName>
</protein>